<dbReference type="InterPro" id="IPR041739">
    <property type="entry name" value="G5K_ProB"/>
</dbReference>
<dbReference type="PROSITE" id="PS00902">
    <property type="entry name" value="GLUTAMATE_5_KINASE"/>
    <property type="match status" value="1"/>
</dbReference>
<evidence type="ECO:0000256" key="7">
    <source>
        <dbReference type="ARBA" id="ARBA00022840"/>
    </source>
</evidence>
<dbReference type="GO" id="GO:1901607">
    <property type="term" value="P:alpha-amino acid biosynthetic process"/>
    <property type="evidence" value="ECO:0007669"/>
    <property type="project" value="UniProtKB-ARBA"/>
</dbReference>
<feature type="compositionally biased region" description="Low complexity" evidence="8">
    <location>
        <begin position="56"/>
        <end position="75"/>
    </location>
</feature>
<name>A0A2U1IZ21_SMIAN</name>
<comment type="caution">
    <text evidence="10">The sequence shown here is derived from an EMBL/GenBank/DDBJ whole genome shotgun (WGS) entry which is preliminary data.</text>
</comment>
<dbReference type="FunFam" id="3.40.1160.10:FF:000018">
    <property type="entry name" value="Glutamate 5-kinase"/>
    <property type="match status" value="1"/>
</dbReference>
<organism evidence="10 12">
    <name type="scientific">Smittium angustum</name>
    <dbReference type="NCBI Taxonomy" id="133377"/>
    <lineage>
        <taxon>Eukaryota</taxon>
        <taxon>Fungi</taxon>
        <taxon>Fungi incertae sedis</taxon>
        <taxon>Zoopagomycota</taxon>
        <taxon>Kickxellomycotina</taxon>
        <taxon>Harpellomycetes</taxon>
        <taxon>Harpellales</taxon>
        <taxon>Legeriomycetaceae</taxon>
        <taxon>Smittium</taxon>
    </lineage>
</organism>
<dbReference type="EMBL" id="MBFU01000591">
    <property type="protein sequence ID" value="PVZ98064.1"/>
    <property type="molecule type" value="Genomic_DNA"/>
</dbReference>
<feature type="compositionally biased region" description="Polar residues" evidence="8">
    <location>
        <begin position="28"/>
        <end position="55"/>
    </location>
</feature>
<evidence type="ECO:0000256" key="2">
    <source>
        <dbReference type="ARBA" id="ARBA00022605"/>
    </source>
</evidence>
<feature type="domain" description="PUA" evidence="9">
    <location>
        <begin position="370"/>
        <end position="481"/>
    </location>
</feature>
<dbReference type="InterPro" id="IPR011529">
    <property type="entry name" value="Glu_5kinase"/>
</dbReference>
<dbReference type="PIRSF" id="PIRSF000729">
    <property type="entry name" value="GK"/>
    <property type="match status" value="1"/>
</dbReference>
<evidence type="ECO:0000256" key="3">
    <source>
        <dbReference type="ARBA" id="ARBA00022650"/>
    </source>
</evidence>
<dbReference type="InterPro" id="IPR019797">
    <property type="entry name" value="Glutamate_5-kinase_CS"/>
</dbReference>
<dbReference type="InterPro" id="IPR001048">
    <property type="entry name" value="Asp/Glu/Uridylate_kinase"/>
</dbReference>
<dbReference type="InterPro" id="IPR015947">
    <property type="entry name" value="PUA-like_sf"/>
</dbReference>
<keyword evidence="3" id="KW-0641">Proline biosynthesis</keyword>
<dbReference type="AlphaFoldDB" id="A0A2U1IZ21"/>
<evidence type="ECO:0000256" key="4">
    <source>
        <dbReference type="ARBA" id="ARBA00022679"/>
    </source>
</evidence>
<sequence>MDIKPEVLVKSNTKDHVKFETKSKSHQSDQFNKNPTPDVNQPGSKLSKSSKNHNGSTPKLSSRSNSRSRPTSPSKHLQKQLTVVLKIGTSSVCDPITHVPLLSTLFAIVEVINKLRQMGHRVVLVSSGAVGIGLRRLDIQNKPKELAKLQAVAAVGQGRLMALWDNMFGHLDQPIAQVLLTRNDLSHPTQYINAYNTFVELLDMGVIPIVNENDTVSVGEIRFGDNDTLSAITAGMIHADYLFLLTDVDCLYTDNPRNNPDAKRVLCVDNMSTLIGSVDASTSGSSVGTGGMATKLVAAELAMAAGVTTIITHSNKPAKIIDIIEYFTIPENMKISENIPESVLCTRFVPMPRSLGDRKWWIKHGMRRAGTIYIDYGAFVAVVKMKKSLFAAGIREVEGHFSASQSVVIAFKTELLPENLREKVTSKIIEVGHGMVNYSSTEISRIKGCKSNTFESILGYCDNEDIIHRGNLAVNIPNGFEYLFA</sequence>
<dbReference type="Pfam" id="PF01472">
    <property type="entry name" value="PUA"/>
    <property type="match status" value="1"/>
</dbReference>
<dbReference type="InterPro" id="IPR002478">
    <property type="entry name" value="PUA"/>
</dbReference>
<dbReference type="PRINTS" id="PR00474">
    <property type="entry name" value="GLU5KINASE"/>
</dbReference>
<dbReference type="Pfam" id="PF00696">
    <property type="entry name" value="AA_kinase"/>
    <property type="match status" value="1"/>
</dbReference>
<evidence type="ECO:0000313" key="10">
    <source>
        <dbReference type="EMBL" id="PVZ98064.1"/>
    </source>
</evidence>
<keyword evidence="7" id="KW-0067">ATP-binding</keyword>
<dbReference type="Proteomes" id="UP000245591">
    <property type="component" value="Unassembled WGS sequence"/>
</dbReference>
<evidence type="ECO:0000313" key="11">
    <source>
        <dbReference type="EMBL" id="PVZ99909.1"/>
    </source>
</evidence>
<dbReference type="NCBIfam" id="TIGR01027">
    <property type="entry name" value="proB"/>
    <property type="match status" value="1"/>
</dbReference>
<dbReference type="GO" id="GO:0004349">
    <property type="term" value="F:glutamate 5-kinase activity"/>
    <property type="evidence" value="ECO:0007669"/>
    <property type="project" value="InterPro"/>
</dbReference>
<dbReference type="CDD" id="cd04242">
    <property type="entry name" value="AAK_G5K_ProB"/>
    <property type="match status" value="1"/>
</dbReference>
<dbReference type="GO" id="GO:0005829">
    <property type="term" value="C:cytosol"/>
    <property type="evidence" value="ECO:0007669"/>
    <property type="project" value="TreeGrafter"/>
</dbReference>
<dbReference type="InterPro" id="IPR036393">
    <property type="entry name" value="AceGlu_kinase-like_sf"/>
</dbReference>
<evidence type="ECO:0000259" key="9">
    <source>
        <dbReference type="SMART" id="SM00359"/>
    </source>
</evidence>
<evidence type="ECO:0000256" key="6">
    <source>
        <dbReference type="ARBA" id="ARBA00022777"/>
    </source>
</evidence>
<dbReference type="InterPro" id="IPR036974">
    <property type="entry name" value="PUA_sf"/>
</dbReference>
<evidence type="ECO:0000256" key="1">
    <source>
        <dbReference type="ARBA" id="ARBA00022490"/>
    </source>
</evidence>
<reference evidence="10 12" key="1">
    <citation type="journal article" date="2018" name="MBio">
        <title>Comparative Genomics Reveals the Core Gene Toolbox for the Fungus-Insect Symbiosis.</title>
        <authorList>
            <person name="Wang Y."/>
            <person name="Stata M."/>
            <person name="Wang W."/>
            <person name="Stajich J.E."/>
            <person name="White M.M."/>
            <person name="Moncalvo J.M."/>
        </authorList>
    </citation>
    <scope>NUCLEOTIDE SEQUENCE [LARGE SCALE GENOMIC DNA]</scope>
    <source>
        <strain evidence="10 12">AUS-126-30</strain>
    </source>
</reference>
<keyword evidence="1" id="KW-0963">Cytoplasm</keyword>
<evidence type="ECO:0000256" key="5">
    <source>
        <dbReference type="ARBA" id="ARBA00022741"/>
    </source>
</evidence>
<dbReference type="PROSITE" id="PS50890">
    <property type="entry name" value="PUA"/>
    <property type="match status" value="1"/>
</dbReference>
<protein>
    <recommendedName>
        <fullName evidence="9">PUA domain-containing protein</fullName>
    </recommendedName>
</protein>
<accession>A0A2U1IZ21</accession>
<dbReference type="SMART" id="SM00359">
    <property type="entry name" value="PUA"/>
    <property type="match status" value="1"/>
</dbReference>
<keyword evidence="12" id="KW-1185">Reference proteome</keyword>
<dbReference type="InterPro" id="IPR001057">
    <property type="entry name" value="Glu/AcGlu_kinase"/>
</dbReference>
<evidence type="ECO:0000313" key="12">
    <source>
        <dbReference type="Proteomes" id="UP000245591"/>
    </source>
</evidence>
<dbReference type="CDD" id="cd21157">
    <property type="entry name" value="PUA_G5K"/>
    <property type="match status" value="1"/>
</dbReference>
<feature type="compositionally biased region" description="Basic and acidic residues" evidence="8">
    <location>
        <begin position="1"/>
        <end position="27"/>
    </location>
</feature>
<keyword evidence="6" id="KW-0418">Kinase</keyword>
<dbReference type="GO" id="GO:0005524">
    <property type="term" value="F:ATP binding"/>
    <property type="evidence" value="ECO:0007669"/>
    <property type="project" value="UniProtKB-KW"/>
</dbReference>
<dbReference type="InterPro" id="IPR005715">
    <property type="entry name" value="Glu_5kinase/COase_Synthase"/>
</dbReference>
<dbReference type="PANTHER" id="PTHR43654">
    <property type="entry name" value="GLUTAMATE 5-KINASE"/>
    <property type="match status" value="1"/>
</dbReference>
<dbReference type="PANTHER" id="PTHR43654:SF3">
    <property type="entry name" value="GLUTAMATE 5-KINASE"/>
    <property type="match status" value="1"/>
</dbReference>
<proteinExistence type="inferred from homology"/>
<evidence type="ECO:0000256" key="8">
    <source>
        <dbReference type="SAM" id="MobiDB-lite"/>
    </source>
</evidence>
<keyword evidence="4" id="KW-0808">Transferase</keyword>
<dbReference type="GO" id="GO:0003723">
    <property type="term" value="F:RNA binding"/>
    <property type="evidence" value="ECO:0007669"/>
    <property type="project" value="InterPro"/>
</dbReference>
<dbReference type="HAMAP" id="MF_00456">
    <property type="entry name" value="ProB"/>
    <property type="match status" value="1"/>
</dbReference>
<keyword evidence="2" id="KW-0028">Amino-acid biosynthesis</keyword>
<dbReference type="Gene3D" id="2.30.130.10">
    <property type="entry name" value="PUA domain"/>
    <property type="match status" value="1"/>
</dbReference>
<dbReference type="SUPFAM" id="SSF53633">
    <property type="entry name" value="Carbamate kinase-like"/>
    <property type="match status" value="1"/>
</dbReference>
<keyword evidence="5" id="KW-0547">Nucleotide-binding</keyword>
<dbReference type="Gene3D" id="3.40.1160.10">
    <property type="entry name" value="Acetylglutamate kinase-like"/>
    <property type="match status" value="2"/>
</dbReference>
<feature type="region of interest" description="Disordered" evidence="8">
    <location>
        <begin position="1"/>
        <end position="77"/>
    </location>
</feature>
<gene>
    <name evidence="11" type="ORF">BB558_004064</name>
    <name evidence="10" type="ORF">BB558_005945</name>
</gene>
<dbReference type="EMBL" id="MBFU01000377">
    <property type="protein sequence ID" value="PVZ99909.1"/>
    <property type="molecule type" value="Genomic_DNA"/>
</dbReference>
<dbReference type="SUPFAM" id="SSF88697">
    <property type="entry name" value="PUA domain-like"/>
    <property type="match status" value="1"/>
</dbReference>